<proteinExistence type="predicted"/>
<feature type="region of interest" description="Disordered" evidence="2">
    <location>
        <begin position="485"/>
        <end position="527"/>
    </location>
</feature>
<reference evidence="4" key="1">
    <citation type="journal article" date="2020" name="Stud. Mycol.">
        <title>101 Dothideomycetes genomes: a test case for predicting lifestyles and emergence of pathogens.</title>
        <authorList>
            <person name="Haridas S."/>
            <person name="Albert R."/>
            <person name="Binder M."/>
            <person name="Bloem J."/>
            <person name="Labutti K."/>
            <person name="Salamov A."/>
            <person name="Andreopoulos B."/>
            <person name="Baker S."/>
            <person name="Barry K."/>
            <person name="Bills G."/>
            <person name="Bluhm B."/>
            <person name="Cannon C."/>
            <person name="Castanera R."/>
            <person name="Culley D."/>
            <person name="Daum C."/>
            <person name="Ezra D."/>
            <person name="Gonzalez J."/>
            <person name="Henrissat B."/>
            <person name="Kuo A."/>
            <person name="Liang C."/>
            <person name="Lipzen A."/>
            <person name="Lutzoni F."/>
            <person name="Magnuson J."/>
            <person name="Mondo S."/>
            <person name="Nolan M."/>
            <person name="Ohm R."/>
            <person name="Pangilinan J."/>
            <person name="Park H.-J."/>
            <person name="Ramirez L."/>
            <person name="Alfaro M."/>
            <person name="Sun H."/>
            <person name="Tritt A."/>
            <person name="Yoshinaga Y."/>
            <person name="Zwiers L.-H."/>
            <person name="Turgeon B."/>
            <person name="Goodwin S."/>
            <person name="Spatafora J."/>
            <person name="Crous P."/>
            <person name="Grigoriev I."/>
        </authorList>
    </citation>
    <scope>NUCLEOTIDE SEQUENCE</scope>
    <source>
        <strain evidence="4">CBS 130266</strain>
    </source>
</reference>
<dbReference type="Gene3D" id="1.10.260.130">
    <property type="match status" value="1"/>
</dbReference>
<dbReference type="SUPFAM" id="SSF53474">
    <property type="entry name" value="alpha/beta-Hydrolases"/>
    <property type="match status" value="1"/>
</dbReference>
<dbReference type="PANTHER" id="PTHR34853">
    <property type="match status" value="1"/>
</dbReference>
<protein>
    <submittedName>
        <fullName evidence="4">LIP-domain-containing protein</fullName>
    </submittedName>
</protein>
<dbReference type="OrthoDB" id="2373480at2759"/>
<dbReference type="InterPro" id="IPR029058">
    <property type="entry name" value="AB_hydrolase_fold"/>
</dbReference>
<dbReference type="Proteomes" id="UP000800235">
    <property type="component" value="Unassembled WGS sequence"/>
</dbReference>
<dbReference type="GO" id="GO:0016042">
    <property type="term" value="P:lipid catabolic process"/>
    <property type="evidence" value="ECO:0007669"/>
    <property type="project" value="InterPro"/>
</dbReference>
<evidence type="ECO:0000313" key="5">
    <source>
        <dbReference type="Proteomes" id="UP000800235"/>
    </source>
</evidence>
<comment type="caution">
    <text evidence="4">The sequence shown here is derived from an EMBL/GenBank/DDBJ whole genome shotgun (WGS) entry which is preliminary data.</text>
</comment>
<keyword evidence="1" id="KW-0378">Hydrolase</keyword>
<gene>
    <name evidence="4" type="ORF">EJ08DRAFT_590223</name>
</gene>
<dbReference type="Pfam" id="PF03583">
    <property type="entry name" value="LIP"/>
    <property type="match status" value="1"/>
</dbReference>
<accession>A0A9P4NPJ0</accession>
<feature type="signal peptide" evidence="3">
    <location>
        <begin position="1"/>
        <end position="25"/>
    </location>
</feature>
<keyword evidence="5" id="KW-1185">Reference proteome</keyword>
<evidence type="ECO:0000256" key="1">
    <source>
        <dbReference type="ARBA" id="ARBA00022801"/>
    </source>
</evidence>
<feature type="chain" id="PRO_5040171366" evidence="3">
    <location>
        <begin position="26"/>
        <end position="543"/>
    </location>
</feature>
<dbReference type="Gene3D" id="3.40.50.1820">
    <property type="entry name" value="alpha/beta hydrolase"/>
    <property type="match status" value="1"/>
</dbReference>
<dbReference type="GO" id="GO:0004806">
    <property type="term" value="F:triacylglycerol lipase activity"/>
    <property type="evidence" value="ECO:0007669"/>
    <property type="project" value="InterPro"/>
</dbReference>
<evidence type="ECO:0000256" key="2">
    <source>
        <dbReference type="SAM" id="MobiDB-lite"/>
    </source>
</evidence>
<evidence type="ECO:0000256" key="3">
    <source>
        <dbReference type="SAM" id="SignalP"/>
    </source>
</evidence>
<keyword evidence="3" id="KW-0732">Signal</keyword>
<sequence length="543" mass="59066">MARSSSLSCLLLILSFLSTFATVLSAPARNEVPPKKRLLMPNEDAFYNNTLGFEKAKPGTILGHRRVPNPITIDNTNSIVPKNAWQIKYRTQNSLGVPSETIVTVLEPFNAKKDALFLYHFFSDASWNGCNPSLALQTGTPQDNSFTQLQTLFIIEALSKGWYVSVPDDGGMQAAFGAGLQWGYATLDSIRAVRASGNITGISDDPTVSLYGYSGGASAAGWATELQPTYAPDVRIDGAAIGGLIPNFGILAESLNGVERSRFLPATTLGIAHDYPNMTAWLAENLVPEYEAEFRRADHQCFDSNNNMYAGIDIGKYFKNGYGSLMNDTVPNSVRHWAGTMGNRGPPKVPWYLFQAVGDDASPIGLTDLLYEKHCANGATIVYERNPRPLNHSMECIAGLPGAFEYLSDIHNRVPNAVPPGCHTVGVSFWSLRSVASLSPVQGWIDDALAWFGQPLGPAVDAKSGKDERPAWDWGVIIESLKPKNNTGSETVKPWSSPLGAVPVPPKGGSGQPPAKRPVKKRMRYGPPEGVSWQEFNKFRFAL</sequence>
<organism evidence="4 5">
    <name type="scientific">Tothia fuscella</name>
    <dbReference type="NCBI Taxonomy" id="1048955"/>
    <lineage>
        <taxon>Eukaryota</taxon>
        <taxon>Fungi</taxon>
        <taxon>Dikarya</taxon>
        <taxon>Ascomycota</taxon>
        <taxon>Pezizomycotina</taxon>
        <taxon>Dothideomycetes</taxon>
        <taxon>Pleosporomycetidae</taxon>
        <taxon>Venturiales</taxon>
        <taxon>Cylindrosympodiaceae</taxon>
        <taxon>Tothia</taxon>
    </lineage>
</organism>
<dbReference type="PANTHER" id="PTHR34853:SF5">
    <property type="entry name" value="LIP-DOMAIN-CONTAINING PROTEIN-RELATED"/>
    <property type="match status" value="1"/>
</dbReference>
<dbReference type="AlphaFoldDB" id="A0A9P4NPJ0"/>
<dbReference type="InterPro" id="IPR005152">
    <property type="entry name" value="Lipase_secreted"/>
</dbReference>
<evidence type="ECO:0000313" key="4">
    <source>
        <dbReference type="EMBL" id="KAF2429700.1"/>
    </source>
</evidence>
<name>A0A9P4NPJ0_9PEZI</name>
<dbReference type="EMBL" id="MU007044">
    <property type="protein sequence ID" value="KAF2429700.1"/>
    <property type="molecule type" value="Genomic_DNA"/>
</dbReference>